<name>A0A486RUH3_KLEPN</name>
<accession>A0A486RUH3</accession>
<dbReference type="EMBL" id="UIXM01000016">
    <property type="protein sequence ID" value="SVS28396.1"/>
    <property type="molecule type" value="Genomic_DNA"/>
</dbReference>
<evidence type="ECO:0008006" key="6">
    <source>
        <dbReference type="Google" id="ProtNLM"/>
    </source>
</evidence>
<dbReference type="Proteomes" id="UP000259497">
    <property type="component" value="Unassembled WGS sequence"/>
</dbReference>
<dbReference type="AlphaFoldDB" id="A0A486RUH3"/>
<reference evidence="3" key="2">
    <citation type="submission" date="2019-03" db="EMBL/GenBank/DDBJ databases">
        <authorList>
            <consortium name="Pathogen Informatics"/>
        </authorList>
    </citation>
    <scope>NUCLEOTIDE SEQUENCE</scope>
    <source>
        <strain evidence="3">5012STDY7626451</strain>
        <strain evidence="2 5">EuSCAPE_GR114</strain>
    </source>
</reference>
<evidence type="ECO:0000313" key="2">
    <source>
        <dbReference type="EMBL" id="SVS28396.1"/>
    </source>
</evidence>
<evidence type="ECO:0000313" key="3">
    <source>
        <dbReference type="EMBL" id="VGM05404.1"/>
    </source>
</evidence>
<evidence type="ECO:0000313" key="5">
    <source>
        <dbReference type="Proteomes" id="UP000259497"/>
    </source>
</evidence>
<reference evidence="1 4" key="1">
    <citation type="journal article" date="2017" name="J. Infect. Dis.">
        <title>An Analysis of the Epidemic of Klebsiella pneumoniae Carbapenemase-Producing K. pneumoniae: Convergence of Two Evolutionary Mechanisms Creates the Perfect Storm.</title>
        <authorList>
            <person name="Rojas L.J."/>
            <person name="Weinstock G.M."/>
            <person name="De La Cadena E."/>
            <person name="Diaz L."/>
            <person name="Rios R."/>
            <person name="Hanson B.M."/>
            <person name="Brown J.S."/>
            <person name="Vats P."/>
            <person name="Phillips D.S."/>
            <person name="Nguyen H."/>
            <person name="Hujer K.M."/>
            <person name="Correa A."/>
            <person name="Adams M.D."/>
            <person name="Perez F."/>
            <person name="Sodergren E."/>
            <person name="Narechania A."/>
            <person name="Planet P.J."/>
            <person name="Villegas M.V."/>
            <person name="Bonomo R.A."/>
            <person name="Arias C.A."/>
        </authorList>
    </citation>
    <scope>NUCLEOTIDE SEQUENCE [LARGE SCALE GENOMIC DNA]</scope>
    <source>
        <strain evidence="1 4">COL-Kpn30</strain>
    </source>
</reference>
<dbReference type="EMBL" id="CAAHCX010000003">
    <property type="protein sequence ID" value="VGM05404.1"/>
    <property type="molecule type" value="Genomic_DNA"/>
</dbReference>
<dbReference type="EMBL" id="NCMJ01000273">
    <property type="protein sequence ID" value="PLE23886.1"/>
    <property type="molecule type" value="Genomic_DNA"/>
</dbReference>
<organism evidence="3">
    <name type="scientific">Klebsiella pneumoniae</name>
    <dbReference type="NCBI Taxonomy" id="573"/>
    <lineage>
        <taxon>Bacteria</taxon>
        <taxon>Pseudomonadati</taxon>
        <taxon>Pseudomonadota</taxon>
        <taxon>Gammaproteobacteria</taxon>
        <taxon>Enterobacterales</taxon>
        <taxon>Enterobacteriaceae</taxon>
        <taxon>Klebsiella/Raoultella group</taxon>
        <taxon>Klebsiella</taxon>
        <taxon>Klebsiella pneumoniae complex</taxon>
    </lineage>
</organism>
<gene>
    <name evidence="1" type="ORF">B6I68_30940</name>
    <name evidence="2" type="ORF">SAMEA3649733_04140</name>
    <name evidence="3" type="ORF">SAMEA4873653_02752</name>
</gene>
<proteinExistence type="predicted"/>
<evidence type="ECO:0000313" key="1">
    <source>
        <dbReference type="EMBL" id="PLE23886.1"/>
    </source>
</evidence>
<sequence>MNKFISSTFNNTVVELDGNHFEKCVFENCEIVYKGLQPFNLINCNFIACKWKLEGAASNTINFLKIMYKDMGEFGKKMVEATFENIKK</sequence>
<protein>
    <recommendedName>
        <fullName evidence="6">Pentapeptide repeat-containing protein</fullName>
    </recommendedName>
</protein>
<dbReference type="Proteomes" id="UP000234439">
    <property type="component" value="Unassembled WGS sequence"/>
</dbReference>
<evidence type="ECO:0000313" key="4">
    <source>
        <dbReference type="Proteomes" id="UP000234439"/>
    </source>
</evidence>
<dbReference type="RefSeq" id="WP_024623184.1">
    <property type="nucleotide sequence ID" value="NZ_BFEC01000232.1"/>
</dbReference>